<dbReference type="RefSeq" id="WP_106132046.1">
    <property type="nucleotide sequence ID" value="NZ_PVTR01000001.1"/>
</dbReference>
<dbReference type="EMBL" id="PVTR01000001">
    <property type="protein sequence ID" value="PRY90838.1"/>
    <property type="molecule type" value="Genomic_DNA"/>
</dbReference>
<keyword evidence="2" id="KW-1185">Reference proteome</keyword>
<reference evidence="1 2" key="1">
    <citation type="submission" date="2018-03" db="EMBL/GenBank/DDBJ databases">
        <title>Genomic Encyclopedia of Archaeal and Bacterial Type Strains, Phase II (KMG-II): from individual species to whole genera.</title>
        <authorList>
            <person name="Goeker M."/>
        </authorList>
    </citation>
    <scope>NUCLEOTIDE SEQUENCE [LARGE SCALE GENOMIC DNA]</scope>
    <source>
        <strain evidence="1 2">DSM 27929</strain>
    </source>
</reference>
<dbReference type="Proteomes" id="UP000238157">
    <property type="component" value="Unassembled WGS sequence"/>
</dbReference>
<gene>
    <name evidence="1" type="ORF">CLW00_101513</name>
</gene>
<name>A0A2T0WVX1_9BACT</name>
<organism evidence="1 2">
    <name type="scientific">Mongoliibacter ruber</name>
    <dbReference type="NCBI Taxonomy" id="1750599"/>
    <lineage>
        <taxon>Bacteria</taxon>
        <taxon>Pseudomonadati</taxon>
        <taxon>Bacteroidota</taxon>
        <taxon>Cytophagia</taxon>
        <taxon>Cytophagales</taxon>
        <taxon>Cyclobacteriaceae</taxon>
        <taxon>Mongoliibacter</taxon>
    </lineage>
</organism>
<evidence type="ECO:0000313" key="1">
    <source>
        <dbReference type="EMBL" id="PRY90838.1"/>
    </source>
</evidence>
<sequence>MGFEVLLPSEALGEYISGYFLVNTEYENGDEIKIFESGTSLGIALGKPFEFYLEKENSGDINFECFDKIFVFNHAGKNTSFIVKGKVRLVFILLTQTGLEYLSNGARIGFPSDFFPLSRLGVPIFNLIVKRKLRFCQDTSEGVKVIEQELCRYFLKLREMPDEDEFKVKDPFLGLD</sequence>
<comment type="caution">
    <text evidence="1">The sequence shown here is derived from an EMBL/GenBank/DDBJ whole genome shotgun (WGS) entry which is preliminary data.</text>
</comment>
<accession>A0A2T0WVX1</accession>
<dbReference type="AlphaFoldDB" id="A0A2T0WVX1"/>
<dbReference type="OrthoDB" id="838141at2"/>
<protein>
    <submittedName>
        <fullName evidence="1">Uncharacterized protein</fullName>
    </submittedName>
</protein>
<evidence type="ECO:0000313" key="2">
    <source>
        <dbReference type="Proteomes" id="UP000238157"/>
    </source>
</evidence>
<proteinExistence type="predicted"/>